<organism evidence="2 3">
    <name type="scientific">Notoacmeibacter ruber</name>
    <dbReference type="NCBI Taxonomy" id="2670375"/>
    <lineage>
        <taxon>Bacteria</taxon>
        <taxon>Pseudomonadati</taxon>
        <taxon>Pseudomonadota</taxon>
        <taxon>Alphaproteobacteria</taxon>
        <taxon>Hyphomicrobiales</taxon>
        <taxon>Notoacmeibacteraceae</taxon>
        <taxon>Notoacmeibacter</taxon>
    </lineage>
</organism>
<sequence length="85" mass="9506">MTMANEKKSHGAAVARILKRSTREHVGYLYQWNTGEKQDGWFSDTIEDVIYEPLDPKDCKIGRNPGDRPDDDTGTGGKPELDAPD</sequence>
<evidence type="ECO:0000313" key="2">
    <source>
        <dbReference type="EMBL" id="RLQ84973.1"/>
    </source>
</evidence>
<keyword evidence="3" id="KW-1185">Reference proteome</keyword>
<accession>A0A3L7J2X3</accession>
<feature type="region of interest" description="Disordered" evidence="1">
    <location>
        <begin position="55"/>
        <end position="85"/>
    </location>
</feature>
<name>A0A3L7J2X3_9HYPH</name>
<reference evidence="2 3" key="1">
    <citation type="submission" date="2018-10" db="EMBL/GenBank/DDBJ databases">
        <title>Notoacmeibacter sp. M2BS9Y-3-1, whole genome shotgun sequence.</title>
        <authorList>
            <person name="Tuo L."/>
        </authorList>
    </citation>
    <scope>NUCLEOTIDE SEQUENCE [LARGE SCALE GENOMIC DNA]</scope>
    <source>
        <strain evidence="2 3">M2BS9Y-3-1</strain>
    </source>
</reference>
<protein>
    <submittedName>
        <fullName evidence="2">Uncharacterized protein</fullName>
    </submittedName>
</protein>
<comment type="caution">
    <text evidence="2">The sequence shown here is derived from an EMBL/GenBank/DDBJ whole genome shotgun (WGS) entry which is preliminary data.</text>
</comment>
<evidence type="ECO:0000256" key="1">
    <source>
        <dbReference type="SAM" id="MobiDB-lite"/>
    </source>
</evidence>
<dbReference type="EMBL" id="RCWN01000003">
    <property type="protein sequence ID" value="RLQ84973.1"/>
    <property type="molecule type" value="Genomic_DNA"/>
</dbReference>
<dbReference type="RefSeq" id="WP_121646762.1">
    <property type="nucleotide sequence ID" value="NZ_RCWN01000003.1"/>
</dbReference>
<gene>
    <name evidence="2" type="ORF">D8780_15410</name>
</gene>
<proteinExistence type="predicted"/>
<dbReference type="Proteomes" id="UP000281094">
    <property type="component" value="Unassembled WGS sequence"/>
</dbReference>
<evidence type="ECO:0000313" key="3">
    <source>
        <dbReference type="Proteomes" id="UP000281094"/>
    </source>
</evidence>
<dbReference type="AlphaFoldDB" id="A0A3L7J2X3"/>
<feature type="compositionally biased region" description="Basic and acidic residues" evidence="1">
    <location>
        <begin position="55"/>
        <end position="68"/>
    </location>
</feature>